<evidence type="ECO:0000259" key="12">
    <source>
        <dbReference type="PROSITE" id="PS50110"/>
    </source>
</evidence>
<dbReference type="PRINTS" id="PR00996">
    <property type="entry name" value="CHERMTFRASE"/>
</dbReference>
<dbReference type="GO" id="GO:0004673">
    <property type="term" value="F:protein histidine kinase activity"/>
    <property type="evidence" value="ECO:0007669"/>
    <property type="project" value="UniProtKB-EC"/>
</dbReference>
<organism evidence="17 18">
    <name type="scientific">Cupriavidus respiraculi</name>
    <dbReference type="NCBI Taxonomy" id="195930"/>
    <lineage>
        <taxon>Bacteria</taxon>
        <taxon>Pseudomonadati</taxon>
        <taxon>Pseudomonadota</taxon>
        <taxon>Betaproteobacteria</taxon>
        <taxon>Burkholderiales</taxon>
        <taxon>Burkholderiaceae</taxon>
        <taxon>Cupriavidus</taxon>
    </lineage>
</organism>
<dbReference type="PROSITE" id="PS50109">
    <property type="entry name" value="HIS_KIN"/>
    <property type="match status" value="1"/>
</dbReference>
<dbReference type="RefSeq" id="WP_224044469.1">
    <property type="nucleotide sequence ID" value="NZ_CAJZAH010000009.1"/>
</dbReference>
<evidence type="ECO:0000256" key="1">
    <source>
        <dbReference type="ARBA" id="ARBA00000085"/>
    </source>
</evidence>
<evidence type="ECO:0000313" key="18">
    <source>
        <dbReference type="Proteomes" id="UP000721236"/>
    </source>
</evidence>
<dbReference type="InterPro" id="IPR035909">
    <property type="entry name" value="CheB_C"/>
</dbReference>
<dbReference type="InterPro" id="IPR036890">
    <property type="entry name" value="HATPase_C_sf"/>
</dbReference>
<evidence type="ECO:0000256" key="5">
    <source>
        <dbReference type="ARBA" id="ARBA00022679"/>
    </source>
</evidence>
<dbReference type="InterPro" id="IPR022642">
    <property type="entry name" value="CheR_C"/>
</dbReference>
<dbReference type="PROSITE" id="PS50113">
    <property type="entry name" value="PAC"/>
    <property type="match status" value="2"/>
</dbReference>
<evidence type="ECO:0000259" key="11">
    <source>
        <dbReference type="PROSITE" id="PS50109"/>
    </source>
</evidence>
<keyword evidence="3 7" id="KW-0145">Chemotaxis</keyword>
<keyword evidence="7" id="KW-0378">Hydrolase</keyword>
<dbReference type="Pfam" id="PF13596">
    <property type="entry name" value="PAS_10"/>
    <property type="match status" value="1"/>
</dbReference>
<dbReference type="Pfam" id="PF03705">
    <property type="entry name" value="CheR_N"/>
    <property type="match status" value="1"/>
</dbReference>
<evidence type="ECO:0000256" key="7">
    <source>
        <dbReference type="PROSITE-ProRule" id="PRU00050"/>
    </source>
</evidence>
<dbReference type="Pfam" id="PF13426">
    <property type="entry name" value="PAS_9"/>
    <property type="match status" value="1"/>
</dbReference>
<keyword evidence="4" id="KW-0489">Methyltransferase</keyword>
<keyword evidence="8" id="KW-0597">Phosphoprotein</keyword>
<dbReference type="Gene3D" id="3.40.50.180">
    <property type="entry name" value="Methylesterase CheB, C-terminal domain"/>
    <property type="match status" value="1"/>
</dbReference>
<evidence type="ECO:0000256" key="2">
    <source>
        <dbReference type="ARBA" id="ARBA00001541"/>
    </source>
</evidence>
<keyword evidence="6" id="KW-0949">S-adenosyl-L-methionine</keyword>
<dbReference type="SUPFAM" id="SSF52738">
    <property type="entry name" value="Methylesterase CheB, C-terminal domain"/>
    <property type="match status" value="1"/>
</dbReference>
<dbReference type="Gene3D" id="1.10.155.10">
    <property type="entry name" value="Chemotaxis receptor methyltransferase CheR, N-terminal domain"/>
    <property type="match status" value="1"/>
</dbReference>
<protein>
    <submittedName>
        <fullName evidence="17">Sensor histidine kinase RcsC</fullName>
        <ecNumber evidence="17">2.7.13.3</ecNumber>
    </submittedName>
</protein>
<dbReference type="SUPFAM" id="SSF53335">
    <property type="entry name" value="S-adenosyl-L-methionine-dependent methyltransferases"/>
    <property type="match status" value="1"/>
</dbReference>
<feature type="domain" description="PAS" evidence="13">
    <location>
        <begin position="869"/>
        <end position="942"/>
    </location>
</feature>
<keyword evidence="9" id="KW-0175">Coiled coil</keyword>
<comment type="catalytic activity">
    <reaction evidence="2">
        <text>L-glutamyl-[protein] + S-adenosyl-L-methionine = [protein]-L-glutamate 5-O-methyl ester + S-adenosyl-L-homocysteine</text>
        <dbReference type="Rhea" id="RHEA:24452"/>
        <dbReference type="Rhea" id="RHEA-COMP:10208"/>
        <dbReference type="Rhea" id="RHEA-COMP:10311"/>
        <dbReference type="ChEBI" id="CHEBI:29973"/>
        <dbReference type="ChEBI" id="CHEBI:57856"/>
        <dbReference type="ChEBI" id="CHEBI:59789"/>
        <dbReference type="ChEBI" id="CHEBI:82795"/>
        <dbReference type="EC" id="2.1.1.80"/>
    </reaction>
</comment>
<feature type="domain" description="Histidine kinase" evidence="11">
    <location>
        <begin position="1019"/>
        <end position="1239"/>
    </location>
</feature>
<comment type="caution">
    <text evidence="17">The sequence shown here is derived from an EMBL/GenBank/DDBJ whole genome shotgun (WGS) entry which is preliminary data.</text>
</comment>
<dbReference type="InterPro" id="IPR005467">
    <property type="entry name" value="His_kinase_dom"/>
</dbReference>
<feature type="active site" evidence="7">
    <location>
        <position position="59"/>
    </location>
</feature>
<dbReference type="EMBL" id="CAJZAH010000009">
    <property type="protein sequence ID" value="CAG9183531.1"/>
    <property type="molecule type" value="Genomic_DNA"/>
</dbReference>
<keyword evidence="18" id="KW-1185">Reference proteome</keyword>
<dbReference type="SUPFAM" id="SSF47757">
    <property type="entry name" value="Chemotaxis receptor methyltransferase CheR, N-terminal domain"/>
    <property type="match status" value="1"/>
</dbReference>
<proteinExistence type="predicted"/>
<dbReference type="CDD" id="cd00075">
    <property type="entry name" value="HATPase"/>
    <property type="match status" value="1"/>
</dbReference>
<name>A0ABM8XT66_9BURK</name>
<dbReference type="SMART" id="SM00388">
    <property type="entry name" value="HisKA"/>
    <property type="match status" value="1"/>
</dbReference>
<dbReference type="InterPro" id="IPR003661">
    <property type="entry name" value="HisK_dim/P_dom"/>
</dbReference>
<feature type="region of interest" description="Disordered" evidence="10">
    <location>
        <begin position="213"/>
        <end position="234"/>
    </location>
</feature>
<dbReference type="PANTHER" id="PTHR24422:SF27">
    <property type="entry name" value="PROTEIN-GLUTAMATE O-METHYLTRANSFERASE"/>
    <property type="match status" value="1"/>
</dbReference>
<gene>
    <name evidence="17" type="primary">rcsC_17</name>
    <name evidence="17" type="ORF">LMG21510_04870</name>
</gene>
<dbReference type="Gene3D" id="3.30.450.20">
    <property type="entry name" value="PAS domain"/>
    <property type="match status" value="3"/>
</dbReference>
<dbReference type="Gene3D" id="3.40.50.150">
    <property type="entry name" value="Vaccinia Virus protein VP39"/>
    <property type="match status" value="1"/>
</dbReference>
<evidence type="ECO:0000256" key="8">
    <source>
        <dbReference type="PROSITE-ProRule" id="PRU00169"/>
    </source>
</evidence>
<dbReference type="SMART" id="SM00091">
    <property type="entry name" value="PAS"/>
    <property type="match status" value="3"/>
</dbReference>
<keyword evidence="17" id="KW-0418">Kinase</keyword>
<dbReference type="CDD" id="cd00130">
    <property type="entry name" value="PAS"/>
    <property type="match status" value="2"/>
</dbReference>
<dbReference type="InterPro" id="IPR050903">
    <property type="entry name" value="Bact_Chemotaxis_MeTrfase"/>
</dbReference>
<dbReference type="InterPro" id="IPR000700">
    <property type="entry name" value="PAS-assoc_C"/>
</dbReference>
<feature type="domain" description="PAC" evidence="14">
    <location>
        <begin position="813"/>
        <end position="868"/>
    </location>
</feature>
<dbReference type="Gene3D" id="1.10.287.130">
    <property type="match status" value="1"/>
</dbReference>
<dbReference type="InterPro" id="IPR029063">
    <property type="entry name" value="SAM-dependent_MTases_sf"/>
</dbReference>
<evidence type="ECO:0000259" key="14">
    <source>
        <dbReference type="PROSITE" id="PS50113"/>
    </source>
</evidence>
<dbReference type="PROSITE" id="PS50112">
    <property type="entry name" value="PAS"/>
    <property type="match status" value="1"/>
</dbReference>
<evidence type="ECO:0000256" key="3">
    <source>
        <dbReference type="ARBA" id="ARBA00022500"/>
    </source>
</evidence>
<dbReference type="InterPro" id="IPR001789">
    <property type="entry name" value="Sig_transdc_resp-reg_receiver"/>
</dbReference>
<keyword evidence="5 17" id="KW-0808">Transferase</keyword>
<dbReference type="SUPFAM" id="SSF47384">
    <property type="entry name" value="Homodimeric domain of signal transducing histidine kinase"/>
    <property type="match status" value="1"/>
</dbReference>
<dbReference type="Proteomes" id="UP000721236">
    <property type="component" value="Unassembled WGS sequence"/>
</dbReference>
<dbReference type="PROSITE" id="PS50123">
    <property type="entry name" value="CHER"/>
    <property type="match status" value="1"/>
</dbReference>
<dbReference type="Gene3D" id="3.30.565.10">
    <property type="entry name" value="Histidine kinase-like ATPase, C-terminal domain"/>
    <property type="match status" value="1"/>
</dbReference>
<feature type="active site" evidence="7">
    <location>
        <position position="32"/>
    </location>
</feature>
<evidence type="ECO:0000256" key="9">
    <source>
        <dbReference type="SAM" id="Coils"/>
    </source>
</evidence>
<dbReference type="InterPro" id="IPR022641">
    <property type="entry name" value="CheR_N"/>
</dbReference>
<feature type="domain" description="PAC" evidence="14">
    <location>
        <begin position="608"/>
        <end position="662"/>
    </location>
</feature>
<dbReference type="NCBIfam" id="TIGR00229">
    <property type="entry name" value="sensory_box"/>
    <property type="match status" value="1"/>
</dbReference>
<comment type="catalytic activity">
    <reaction evidence="1">
        <text>ATP + protein L-histidine = ADP + protein N-phospho-L-histidine.</text>
        <dbReference type="EC" id="2.7.13.3"/>
    </reaction>
</comment>
<dbReference type="SUPFAM" id="SSF55874">
    <property type="entry name" value="ATPase domain of HSP90 chaperone/DNA topoisomerase II/histidine kinase"/>
    <property type="match status" value="1"/>
</dbReference>
<dbReference type="SMART" id="SM00448">
    <property type="entry name" value="REC"/>
    <property type="match status" value="1"/>
</dbReference>
<feature type="modified residue" description="4-aspartylphosphate" evidence="8">
    <location>
        <position position="1307"/>
    </location>
</feature>
<feature type="domain" description="Response regulatory" evidence="12">
    <location>
        <begin position="1258"/>
        <end position="1374"/>
    </location>
</feature>
<dbReference type="PROSITE" id="PS50110">
    <property type="entry name" value="RESPONSE_REGULATORY"/>
    <property type="match status" value="1"/>
</dbReference>
<reference evidence="17 18" key="1">
    <citation type="submission" date="2021-08" db="EMBL/GenBank/DDBJ databases">
        <authorList>
            <person name="Peeters C."/>
        </authorList>
    </citation>
    <scope>NUCLEOTIDE SEQUENCE [LARGE SCALE GENOMIC DNA]</scope>
    <source>
        <strain evidence="17 18">LMG 21510</strain>
    </source>
</reference>
<dbReference type="Pfam" id="PF01339">
    <property type="entry name" value="CheB_methylest"/>
    <property type="match status" value="1"/>
</dbReference>
<dbReference type="InterPro" id="IPR035965">
    <property type="entry name" value="PAS-like_dom_sf"/>
</dbReference>
<feature type="coiled-coil region" evidence="9">
    <location>
        <begin position="661"/>
        <end position="737"/>
    </location>
</feature>
<sequence>MNDQSQPSPPPEPGAAPIPSSLDFPVVGIGASAGGLQALLRFFEQMPAQSGMAFVIILHLSPRHESNVASILQNATRLRVTQVNSPTPIEKNHVYVISPSKDLTMVDGYLRVDEARRPKGRHVAIDLFFRTLADAHQHRAFAIVLSGTGSDGAVGLARVKEFGGVTMAQLPDDAEYDGMPRSAIATNAVDVVLPVADMPQKLLALWDNASRIEMPEPGDDGTPAHVPPTPERSRAAEDALHDVIAMLRNRTGHDFRHYKRATVLRRLERRMQVNAVPDLGAYRELLQSNLNETPALLRDMLIGVTNFFRDRESFEAIERDIVPLLFEDKPAGEQVRAWAAGCSTGEEAYSIAMLLCEYADTLSQPPGVQVFATDIDDTAIGVGRAGSYPESIITDVTPARLRQFFTKEGAYYRVKKPLRDHVLFAAHNVLRDPPFSRLDLVSCRNLLIYLDREVQAEVLEMFHFALRPGGFLFLGSSESADSAAKYFEPVDKKNRIFRAKPVSRSSRYAATLPLGTELRPLGGNLSMPRAPERRRSSFAEMHQRVLEQYAPPSVIIDYESNIIHMSDRAGRFLRYIGGEPSHNLVALVYPELRLELRTALYQAMQTSKSVEARRTRIEREGRTFYVNMTARPFRDPDGGAEFVLVLFDEVEDTLSHESKTVAGEDSMLAQLESELQRTKDQLQTTIEHAETSTEELKASNEELQAINEELRSATEELETSKEELQSINEELITVNHELKMKVEETGKINDDLQNLIASTDIATIFVDSALRIKRYTPRAVDIFSIIPSDVGRSLLDITHRLDYAKLADDVAETFTSLRMIEREVTGNDERWYIARLLPYRTTEDRIEGAVLTFIDITGRRRAEERLRAGEERVSFVLESTKDYAIITMDPSGLVTTWNKGAERMFGYTEEEMLGVPGSIIFTPEDLAAGAHIEEMRRAREDGRAEDERWHMHRDGTRLFCSGVMTPLSHGAVRGYAKIARDATGGKRAENERETQLQAQREMSAKAQAANQLKDEFLAIMSHELKHPLNLIHVNAEILSRLPAVQTTGTAVRATETIQRAVMGQAKIIDDLLDFSRVHTGKLALRRTAVDVVRVLEAIVEALRRDGEESGVAVRLECTDEPLWIHADAVRVEQIIWNLASNALKFTPRGGTVVLSLRAEDGMARVDVVDNGMGIVPESLPHIFDMFAQSTAAKLAGKAGLGIGLALVKELTALHGGSVEASSEGPGRGARFTVWLPLDAPAAMPAKEAPTQGVLQGVRVLLVDDTEDTLEAFGDLLAIEGAVVTTASNAYKALEIARGEDFDVVLSDIGMPDMDGCQFLETLRREPRGATVPAVALTGYGRPNDVRRVMEAGFNAHISKPVTLSELLSVLQGIGVGAAPVRTAE</sequence>
<evidence type="ECO:0000256" key="6">
    <source>
        <dbReference type="ARBA" id="ARBA00022691"/>
    </source>
</evidence>
<dbReference type="InterPro" id="IPR011006">
    <property type="entry name" value="CheY-like_superfamily"/>
</dbReference>
<dbReference type="PANTHER" id="PTHR24422">
    <property type="entry name" value="CHEMOTAXIS PROTEIN METHYLTRANSFERASE"/>
    <property type="match status" value="1"/>
</dbReference>
<dbReference type="InterPro" id="IPR013767">
    <property type="entry name" value="PAS_fold"/>
</dbReference>
<feature type="active site" evidence="7">
    <location>
        <position position="151"/>
    </location>
</feature>
<dbReference type="InterPro" id="IPR003594">
    <property type="entry name" value="HATPase_dom"/>
</dbReference>
<dbReference type="Pfam" id="PF00072">
    <property type="entry name" value="Response_reg"/>
    <property type="match status" value="1"/>
</dbReference>
<dbReference type="CDD" id="cd16434">
    <property type="entry name" value="CheB-CheR_fusion"/>
    <property type="match status" value="1"/>
</dbReference>
<evidence type="ECO:0000256" key="10">
    <source>
        <dbReference type="SAM" id="MobiDB-lite"/>
    </source>
</evidence>
<dbReference type="InterPro" id="IPR000673">
    <property type="entry name" value="Sig_transdc_resp-reg_Me-estase"/>
</dbReference>
<dbReference type="EC" id="2.7.13.3" evidence="17"/>
<dbReference type="PROSITE" id="PS50122">
    <property type="entry name" value="CHEB"/>
    <property type="match status" value="1"/>
</dbReference>
<dbReference type="Pfam" id="PF01739">
    <property type="entry name" value="CheR"/>
    <property type="match status" value="1"/>
</dbReference>
<dbReference type="Pfam" id="PF00989">
    <property type="entry name" value="PAS"/>
    <property type="match status" value="1"/>
</dbReference>
<dbReference type="SUPFAM" id="SSF55785">
    <property type="entry name" value="PYP-like sensor domain (PAS domain)"/>
    <property type="match status" value="3"/>
</dbReference>
<dbReference type="SMART" id="SM00138">
    <property type="entry name" value="MeTrc"/>
    <property type="match status" value="1"/>
</dbReference>
<accession>A0ABM8XT66</accession>
<dbReference type="SMART" id="SM00387">
    <property type="entry name" value="HATPase_c"/>
    <property type="match status" value="1"/>
</dbReference>
<dbReference type="InterPro" id="IPR000780">
    <property type="entry name" value="CheR_MeTrfase"/>
</dbReference>
<dbReference type="Gene3D" id="3.40.50.2300">
    <property type="match status" value="1"/>
</dbReference>
<evidence type="ECO:0000256" key="4">
    <source>
        <dbReference type="ARBA" id="ARBA00022603"/>
    </source>
</evidence>
<dbReference type="CDD" id="cd00082">
    <property type="entry name" value="HisKA"/>
    <property type="match status" value="1"/>
</dbReference>
<dbReference type="Pfam" id="PF02518">
    <property type="entry name" value="HATPase_c"/>
    <property type="match status" value="1"/>
</dbReference>
<dbReference type="Pfam" id="PF00512">
    <property type="entry name" value="HisKA"/>
    <property type="match status" value="1"/>
</dbReference>
<evidence type="ECO:0000313" key="17">
    <source>
        <dbReference type="EMBL" id="CAG9183531.1"/>
    </source>
</evidence>
<evidence type="ECO:0000259" key="15">
    <source>
        <dbReference type="PROSITE" id="PS50122"/>
    </source>
</evidence>
<feature type="domain" description="CheB-type methylesterase" evidence="15">
    <location>
        <begin position="17"/>
        <end position="209"/>
    </location>
</feature>
<dbReference type="InterPro" id="IPR036804">
    <property type="entry name" value="CheR_N_sf"/>
</dbReference>
<dbReference type="InterPro" id="IPR036097">
    <property type="entry name" value="HisK_dim/P_sf"/>
</dbReference>
<feature type="domain" description="CheR-type methyltransferase" evidence="16">
    <location>
        <begin position="236"/>
        <end position="488"/>
    </location>
</feature>
<dbReference type="CDD" id="cd17580">
    <property type="entry name" value="REC_2_DhkD-like"/>
    <property type="match status" value="1"/>
</dbReference>
<evidence type="ECO:0000259" key="13">
    <source>
        <dbReference type="PROSITE" id="PS50112"/>
    </source>
</evidence>
<dbReference type="SUPFAM" id="SSF52172">
    <property type="entry name" value="CheY-like"/>
    <property type="match status" value="1"/>
</dbReference>
<evidence type="ECO:0000259" key="16">
    <source>
        <dbReference type="PROSITE" id="PS50123"/>
    </source>
</evidence>
<dbReference type="InterPro" id="IPR000014">
    <property type="entry name" value="PAS"/>
</dbReference>